<dbReference type="Pfam" id="PF02566">
    <property type="entry name" value="OsmC"/>
    <property type="match status" value="1"/>
</dbReference>
<dbReference type="InterPro" id="IPR015946">
    <property type="entry name" value="KH_dom-like_a/b"/>
</dbReference>
<organism evidence="2 3">
    <name type="scientific">Gonapodya prolifera (strain JEL478)</name>
    <name type="common">Monoblepharis prolifera</name>
    <dbReference type="NCBI Taxonomy" id="1344416"/>
    <lineage>
        <taxon>Eukaryota</taxon>
        <taxon>Fungi</taxon>
        <taxon>Fungi incertae sedis</taxon>
        <taxon>Chytridiomycota</taxon>
        <taxon>Chytridiomycota incertae sedis</taxon>
        <taxon>Monoblepharidomycetes</taxon>
        <taxon>Monoblepharidales</taxon>
        <taxon>Gonapodyaceae</taxon>
        <taxon>Gonapodya</taxon>
    </lineage>
</organism>
<dbReference type="InterPro" id="IPR036102">
    <property type="entry name" value="OsmC/Ohrsf"/>
</dbReference>
<dbReference type="OrthoDB" id="60422at2759"/>
<dbReference type="InterPro" id="IPR003718">
    <property type="entry name" value="OsmC/Ohr_fam"/>
</dbReference>
<dbReference type="PANTHER" id="PTHR33797:SF2">
    <property type="entry name" value="ORGANIC HYDROPEROXIDE RESISTANCE PROTEIN-LIKE"/>
    <property type="match status" value="1"/>
</dbReference>
<dbReference type="AlphaFoldDB" id="A0A138ZXQ3"/>
<proteinExistence type="inferred from homology"/>
<dbReference type="Gene3D" id="3.30.300.20">
    <property type="match status" value="1"/>
</dbReference>
<dbReference type="InterPro" id="IPR019953">
    <property type="entry name" value="OHR"/>
</dbReference>
<evidence type="ECO:0000256" key="1">
    <source>
        <dbReference type="ARBA" id="ARBA00007378"/>
    </source>
</evidence>
<dbReference type="Proteomes" id="UP000070544">
    <property type="component" value="Unassembled WGS sequence"/>
</dbReference>
<gene>
    <name evidence="2" type="ORF">M427DRAFT_64375</name>
</gene>
<sequence length="163" mass="16870">MLGLRLTALRTLQPLHAAARRGLAFTPLYTAEATATGARNGKVKSSDGIIDLELSVPKSMGGPGLAKSNPEQLFAAGYSACFQGAMGAAVAQLKYPPLPSSSTVHALVSIGKGDGGFDLAVEFEVAAPGYEGERLRKVVEVAHGICPYSRATKGNISVTTKVL</sequence>
<dbReference type="GO" id="GO:0006979">
    <property type="term" value="P:response to oxidative stress"/>
    <property type="evidence" value="ECO:0007669"/>
    <property type="project" value="InterPro"/>
</dbReference>
<name>A0A138ZXQ3_GONPJ</name>
<accession>A0A138ZXQ3</accession>
<dbReference type="SUPFAM" id="SSF82784">
    <property type="entry name" value="OsmC-like"/>
    <property type="match status" value="1"/>
</dbReference>
<protein>
    <submittedName>
        <fullName evidence="2">Osmotically inducible protein C</fullName>
    </submittedName>
</protein>
<keyword evidence="3" id="KW-1185">Reference proteome</keyword>
<dbReference type="PANTHER" id="PTHR33797">
    <property type="entry name" value="ORGANIC HYDROPEROXIDE RESISTANCE PROTEIN-LIKE"/>
    <property type="match status" value="1"/>
</dbReference>
<evidence type="ECO:0000313" key="3">
    <source>
        <dbReference type="Proteomes" id="UP000070544"/>
    </source>
</evidence>
<dbReference type="Gene3D" id="2.20.25.10">
    <property type="match status" value="1"/>
</dbReference>
<dbReference type="OMA" id="SACFSNA"/>
<dbReference type="EMBL" id="KQ965873">
    <property type="protein sequence ID" value="KXS09274.1"/>
    <property type="molecule type" value="Genomic_DNA"/>
</dbReference>
<reference evidence="2 3" key="1">
    <citation type="journal article" date="2015" name="Genome Biol. Evol.">
        <title>Phylogenomic analyses indicate that early fungi evolved digesting cell walls of algal ancestors of land plants.</title>
        <authorList>
            <person name="Chang Y."/>
            <person name="Wang S."/>
            <person name="Sekimoto S."/>
            <person name="Aerts A.L."/>
            <person name="Choi C."/>
            <person name="Clum A."/>
            <person name="LaButti K.M."/>
            <person name="Lindquist E.A."/>
            <person name="Yee Ngan C."/>
            <person name="Ohm R.A."/>
            <person name="Salamov A.A."/>
            <person name="Grigoriev I.V."/>
            <person name="Spatafora J.W."/>
            <person name="Berbee M.L."/>
        </authorList>
    </citation>
    <scope>NUCLEOTIDE SEQUENCE [LARGE SCALE GENOMIC DNA]</scope>
    <source>
        <strain evidence="2 3">JEL478</strain>
    </source>
</reference>
<evidence type="ECO:0000313" key="2">
    <source>
        <dbReference type="EMBL" id="KXS09274.1"/>
    </source>
</evidence>
<dbReference type="NCBIfam" id="TIGR03561">
    <property type="entry name" value="organ_hyd_perox"/>
    <property type="match status" value="1"/>
</dbReference>
<comment type="similarity">
    <text evidence="1">Belongs to the OsmC/Ohr family.</text>
</comment>